<name>A0A6A6XET4_9PLEO</name>
<keyword evidence="10" id="KW-1185">Reference proteome</keyword>
<keyword evidence="5" id="KW-0503">Monooxygenase</keyword>
<evidence type="ECO:0000256" key="4">
    <source>
        <dbReference type="ARBA" id="ARBA00023002"/>
    </source>
</evidence>
<keyword evidence="6 8" id="KW-0472">Membrane</keyword>
<feature type="transmembrane region" description="Helical" evidence="8">
    <location>
        <begin position="53"/>
        <end position="74"/>
    </location>
</feature>
<evidence type="ECO:0000313" key="9">
    <source>
        <dbReference type="EMBL" id="KAF2795019.1"/>
    </source>
</evidence>
<dbReference type="PANTHER" id="PTHR35042">
    <property type="entry name" value="ANTHRONE OXYGENASE ENCC"/>
    <property type="match status" value="1"/>
</dbReference>
<gene>
    <name evidence="9" type="ORF">K505DRAFT_274067</name>
</gene>
<dbReference type="Proteomes" id="UP000799757">
    <property type="component" value="Unassembled WGS sequence"/>
</dbReference>
<protein>
    <submittedName>
        <fullName evidence="9">DUF1772-domain-containing protein</fullName>
    </submittedName>
</protein>
<dbReference type="InterPro" id="IPR013901">
    <property type="entry name" value="Anthrone_oxy"/>
</dbReference>
<dbReference type="Pfam" id="PF08592">
    <property type="entry name" value="Anthrone_oxy"/>
    <property type="match status" value="1"/>
</dbReference>
<evidence type="ECO:0000256" key="1">
    <source>
        <dbReference type="ARBA" id="ARBA00004141"/>
    </source>
</evidence>
<evidence type="ECO:0000256" key="7">
    <source>
        <dbReference type="ARBA" id="ARBA00034313"/>
    </source>
</evidence>
<evidence type="ECO:0000256" key="6">
    <source>
        <dbReference type="ARBA" id="ARBA00023136"/>
    </source>
</evidence>
<evidence type="ECO:0000256" key="2">
    <source>
        <dbReference type="ARBA" id="ARBA00022692"/>
    </source>
</evidence>
<dbReference type="EMBL" id="MU001872">
    <property type="protein sequence ID" value="KAF2795019.1"/>
    <property type="molecule type" value="Genomic_DNA"/>
</dbReference>
<accession>A0A6A6XET4</accession>
<keyword evidence="3 8" id="KW-1133">Transmembrane helix</keyword>
<evidence type="ECO:0000256" key="3">
    <source>
        <dbReference type="ARBA" id="ARBA00022989"/>
    </source>
</evidence>
<organism evidence="9 10">
    <name type="scientific">Melanomma pulvis-pyrius CBS 109.77</name>
    <dbReference type="NCBI Taxonomy" id="1314802"/>
    <lineage>
        <taxon>Eukaryota</taxon>
        <taxon>Fungi</taxon>
        <taxon>Dikarya</taxon>
        <taxon>Ascomycota</taxon>
        <taxon>Pezizomycotina</taxon>
        <taxon>Dothideomycetes</taxon>
        <taxon>Pleosporomycetidae</taxon>
        <taxon>Pleosporales</taxon>
        <taxon>Melanommataceae</taxon>
        <taxon>Melanomma</taxon>
    </lineage>
</organism>
<evidence type="ECO:0000256" key="8">
    <source>
        <dbReference type="SAM" id="Phobius"/>
    </source>
</evidence>
<dbReference type="AlphaFoldDB" id="A0A6A6XET4"/>
<proteinExistence type="inferred from homology"/>
<dbReference type="GO" id="GO:0016020">
    <property type="term" value="C:membrane"/>
    <property type="evidence" value="ECO:0007669"/>
    <property type="project" value="UniProtKB-SubCell"/>
</dbReference>
<reference evidence="9" key="1">
    <citation type="journal article" date="2020" name="Stud. Mycol.">
        <title>101 Dothideomycetes genomes: a test case for predicting lifestyles and emergence of pathogens.</title>
        <authorList>
            <person name="Haridas S."/>
            <person name="Albert R."/>
            <person name="Binder M."/>
            <person name="Bloem J."/>
            <person name="Labutti K."/>
            <person name="Salamov A."/>
            <person name="Andreopoulos B."/>
            <person name="Baker S."/>
            <person name="Barry K."/>
            <person name="Bills G."/>
            <person name="Bluhm B."/>
            <person name="Cannon C."/>
            <person name="Castanera R."/>
            <person name="Culley D."/>
            <person name="Daum C."/>
            <person name="Ezra D."/>
            <person name="Gonzalez J."/>
            <person name="Henrissat B."/>
            <person name="Kuo A."/>
            <person name="Liang C."/>
            <person name="Lipzen A."/>
            <person name="Lutzoni F."/>
            <person name="Magnuson J."/>
            <person name="Mondo S."/>
            <person name="Nolan M."/>
            <person name="Ohm R."/>
            <person name="Pangilinan J."/>
            <person name="Park H.-J."/>
            <person name="Ramirez L."/>
            <person name="Alfaro M."/>
            <person name="Sun H."/>
            <person name="Tritt A."/>
            <person name="Yoshinaga Y."/>
            <person name="Zwiers L.-H."/>
            <person name="Turgeon B."/>
            <person name="Goodwin S."/>
            <person name="Spatafora J."/>
            <person name="Crous P."/>
            <person name="Grigoriev I."/>
        </authorList>
    </citation>
    <scope>NUCLEOTIDE SEQUENCE</scope>
    <source>
        <strain evidence="9">CBS 109.77</strain>
    </source>
</reference>
<sequence>MQTTRTAEGVAIAAGSFLSGAMVSISLLAVPTCLDTTLSATQLCRMWERVFHYGHRALPALALATGGLYMSIGLREKPKRWPMMIAGLATVSIMPFTWIFMFPTNDRLFAMVAAGEADISFVEARSLVVRWCRLHLTRSMFPLIGSVVGLMAK</sequence>
<comment type="similarity">
    <text evidence="7">Belongs to the anthrone oxygenase family.</text>
</comment>
<dbReference type="PANTHER" id="PTHR35042:SF3">
    <property type="entry name" value="ANTHRONE OXYGENASE-RELATED"/>
    <property type="match status" value="1"/>
</dbReference>
<keyword evidence="2 8" id="KW-0812">Transmembrane</keyword>
<evidence type="ECO:0000313" key="10">
    <source>
        <dbReference type="Proteomes" id="UP000799757"/>
    </source>
</evidence>
<feature type="transmembrane region" description="Helical" evidence="8">
    <location>
        <begin position="81"/>
        <end position="101"/>
    </location>
</feature>
<dbReference type="GO" id="GO:0004497">
    <property type="term" value="F:monooxygenase activity"/>
    <property type="evidence" value="ECO:0007669"/>
    <property type="project" value="UniProtKB-KW"/>
</dbReference>
<keyword evidence="4" id="KW-0560">Oxidoreductase</keyword>
<evidence type="ECO:0000256" key="5">
    <source>
        <dbReference type="ARBA" id="ARBA00023033"/>
    </source>
</evidence>
<dbReference type="OrthoDB" id="5954308at2759"/>
<comment type="subcellular location">
    <subcellularLocation>
        <location evidence="1">Membrane</location>
        <topology evidence="1">Multi-pass membrane protein</topology>
    </subcellularLocation>
</comment>